<proteinExistence type="predicted"/>
<protein>
    <submittedName>
        <fullName evidence="1">Uncharacterized protein</fullName>
    </submittedName>
</protein>
<dbReference type="AlphaFoldDB" id="W1PSW3"/>
<sequence>MDADIALVVPEPVAIIMSTPLVEVNFSLGPLVSGEALRGESDVCELSGARLTSVDDLLTQHQGLMADYARKQVALISHQTDLKDCGVVGIAELRTMREEIAKMNTQYYELEGWDKES</sequence>
<organism evidence="1 2">
    <name type="scientific">Amborella trichopoda</name>
    <dbReference type="NCBI Taxonomy" id="13333"/>
    <lineage>
        <taxon>Eukaryota</taxon>
        <taxon>Viridiplantae</taxon>
        <taxon>Streptophyta</taxon>
        <taxon>Embryophyta</taxon>
        <taxon>Tracheophyta</taxon>
        <taxon>Spermatophyta</taxon>
        <taxon>Magnoliopsida</taxon>
        <taxon>Amborellales</taxon>
        <taxon>Amborellaceae</taxon>
        <taxon>Amborella</taxon>
    </lineage>
</organism>
<dbReference type="EMBL" id="KI392852">
    <property type="protein sequence ID" value="ERN10355.1"/>
    <property type="molecule type" value="Genomic_DNA"/>
</dbReference>
<name>W1PSW3_AMBTC</name>
<evidence type="ECO:0000313" key="2">
    <source>
        <dbReference type="Proteomes" id="UP000017836"/>
    </source>
</evidence>
<evidence type="ECO:0000313" key="1">
    <source>
        <dbReference type="EMBL" id="ERN10355.1"/>
    </source>
</evidence>
<reference evidence="2" key="1">
    <citation type="journal article" date="2013" name="Science">
        <title>The Amborella genome and the evolution of flowering plants.</title>
        <authorList>
            <consortium name="Amborella Genome Project"/>
        </authorList>
    </citation>
    <scope>NUCLEOTIDE SEQUENCE [LARGE SCALE GENOMIC DNA]</scope>
</reference>
<gene>
    <name evidence="1" type="ORF">AMTR_s00026p00081160</name>
</gene>
<accession>W1PSW3</accession>
<dbReference type="Gramene" id="ERN10355">
    <property type="protein sequence ID" value="ERN10355"/>
    <property type="gene ID" value="AMTR_s00026p00081160"/>
</dbReference>
<dbReference type="HOGENOM" id="CLU_2088077_0_0_1"/>
<keyword evidence="2" id="KW-1185">Reference proteome</keyword>
<dbReference type="Proteomes" id="UP000017836">
    <property type="component" value="Unassembled WGS sequence"/>
</dbReference>